<evidence type="ECO:0000313" key="3">
    <source>
        <dbReference type="Proteomes" id="UP000253209"/>
    </source>
</evidence>
<feature type="signal peptide" evidence="1">
    <location>
        <begin position="1"/>
        <end position="22"/>
    </location>
</feature>
<accession>A0A367GM71</accession>
<reference evidence="2 3" key="1">
    <citation type="submission" date="2018-05" db="EMBL/GenBank/DDBJ databases">
        <title>Mucilaginibacter hurinus sp. nov., isolated from briquette warehouse soil.</title>
        <authorList>
            <person name="Choi L."/>
        </authorList>
    </citation>
    <scope>NUCLEOTIDE SEQUENCE [LARGE SCALE GENOMIC DNA]</scope>
    <source>
        <strain evidence="2 3">ZR32</strain>
    </source>
</reference>
<gene>
    <name evidence="2" type="ORF">DJ568_14745</name>
</gene>
<keyword evidence="3" id="KW-1185">Reference proteome</keyword>
<dbReference type="RefSeq" id="WP_114006060.1">
    <property type="nucleotide sequence ID" value="NZ_QGDC01000008.1"/>
</dbReference>
<evidence type="ECO:0000256" key="1">
    <source>
        <dbReference type="SAM" id="SignalP"/>
    </source>
</evidence>
<proteinExistence type="predicted"/>
<evidence type="ECO:0000313" key="2">
    <source>
        <dbReference type="EMBL" id="RCH54135.1"/>
    </source>
</evidence>
<dbReference type="EMBL" id="QGDC01000008">
    <property type="protein sequence ID" value="RCH54135.1"/>
    <property type="molecule type" value="Genomic_DNA"/>
</dbReference>
<comment type="caution">
    <text evidence="2">The sequence shown here is derived from an EMBL/GenBank/DDBJ whole genome shotgun (WGS) entry which is preliminary data.</text>
</comment>
<evidence type="ECO:0008006" key="4">
    <source>
        <dbReference type="Google" id="ProtNLM"/>
    </source>
</evidence>
<dbReference type="Proteomes" id="UP000253209">
    <property type="component" value="Unassembled WGS sequence"/>
</dbReference>
<keyword evidence="1" id="KW-0732">Signal</keyword>
<sequence>MKTLKVFAIAVLTFGAVSAANAQVGISIQANFGRTAPYLPIYTEPVYVERPVVYHRPEVVYVERPVVYHRRPVVYHNRTVVVDKSVRYRDDYRHNRKFIKYKKHGHGKHWKHARYRD</sequence>
<organism evidence="2 3">
    <name type="scientific">Mucilaginibacter hurinus</name>
    <dbReference type="NCBI Taxonomy" id="2201324"/>
    <lineage>
        <taxon>Bacteria</taxon>
        <taxon>Pseudomonadati</taxon>
        <taxon>Bacteroidota</taxon>
        <taxon>Sphingobacteriia</taxon>
        <taxon>Sphingobacteriales</taxon>
        <taxon>Sphingobacteriaceae</taxon>
        <taxon>Mucilaginibacter</taxon>
    </lineage>
</organism>
<protein>
    <recommendedName>
        <fullName evidence="4">Virulence factor</fullName>
    </recommendedName>
</protein>
<dbReference type="AlphaFoldDB" id="A0A367GM71"/>
<feature type="chain" id="PRO_5017083619" description="Virulence factor" evidence="1">
    <location>
        <begin position="23"/>
        <end position="117"/>
    </location>
</feature>
<name>A0A367GM71_9SPHI</name>